<dbReference type="InterPro" id="IPR017871">
    <property type="entry name" value="ABC_transporter-like_CS"/>
</dbReference>
<dbReference type="Pfam" id="PF00005">
    <property type="entry name" value="ABC_tran"/>
    <property type="match status" value="1"/>
</dbReference>
<dbReference type="SUPFAM" id="SSF52540">
    <property type="entry name" value="P-loop containing nucleoside triphosphate hydrolases"/>
    <property type="match status" value="1"/>
</dbReference>
<dbReference type="PROSITE" id="PS50893">
    <property type="entry name" value="ABC_TRANSPORTER_2"/>
    <property type="match status" value="1"/>
</dbReference>
<dbReference type="RefSeq" id="WP_092014131.1">
    <property type="nucleotide sequence ID" value="NZ_LT629766.1"/>
</dbReference>
<evidence type="ECO:0000313" key="5">
    <source>
        <dbReference type="Proteomes" id="UP000199597"/>
    </source>
</evidence>
<reference evidence="5" key="1">
    <citation type="submission" date="2016-10" db="EMBL/GenBank/DDBJ databases">
        <authorList>
            <person name="Varghese N."/>
            <person name="Submissions S."/>
        </authorList>
    </citation>
    <scope>NUCLEOTIDE SEQUENCE [LARGE SCALE GENOMIC DNA]</scope>
    <source>
        <strain evidence="5">DSM 23676</strain>
    </source>
</reference>
<dbReference type="OrthoDB" id="3190580at2"/>
<gene>
    <name evidence="4" type="ORF">SAMN04489752_2414</name>
</gene>
<dbReference type="GO" id="GO:0016887">
    <property type="term" value="F:ATP hydrolysis activity"/>
    <property type="evidence" value="ECO:0007669"/>
    <property type="project" value="InterPro"/>
</dbReference>
<keyword evidence="2 4" id="KW-0067">ATP-binding</keyword>
<dbReference type="GO" id="GO:0005524">
    <property type="term" value="F:ATP binding"/>
    <property type="evidence" value="ECO:0007669"/>
    <property type="project" value="UniProtKB-KW"/>
</dbReference>
<dbReference type="Proteomes" id="UP000199597">
    <property type="component" value="Chromosome I"/>
</dbReference>
<dbReference type="GO" id="GO:0022857">
    <property type="term" value="F:transmembrane transporter activity"/>
    <property type="evidence" value="ECO:0007669"/>
    <property type="project" value="TreeGrafter"/>
</dbReference>
<accession>A0A1H1UQG5</accession>
<protein>
    <submittedName>
        <fullName evidence="4">Putative ABC transport system ATP-binding protein</fullName>
    </submittedName>
</protein>
<sequence length="219" mass="24113">MTIELTSVGKSITEANGEVRELFSDLDFSLSGVPTSVAIMGRSGSGKTSLLRILAGLDPRYSGEYYFDGEEVGRDPLKLTRLRWNSIGYVTQHFDLLSDRSVLRNVMFGCPDRRNAKARSLESLERVGIAYLANKPVNRLSGGESQRVAIARALTKHPRVLLADEPTGALDAETEEHILTVFDDVKSAGTSIVVATHSDKVAARCDRILYLVDRQLRCD</sequence>
<dbReference type="PANTHER" id="PTHR24220">
    <property type="entry name" value="IMPORT ATP-BINDING PROTEIN"/>
    <property type="match status" value="1"/>
</dbReference>
<dbReference type="InterPro" id="IPR003439">
    <property type="entry name" value="ABC_transporter-like_ATP-bd"/>
</dbReference>
<name>A0A1H1UQG5_9MICO</name>
<dbReference type="GO" id="GO:0005886">
    <property type="term" value="C:plasma membrane"/>
    <property type="evidence" value="ECO:0007669"/>
    <property type="project" value="TreeGrafter"/>
</dbReference>
<keyword evidence="5" id="KW-1185">Reference proteome</keyword>
<evidence type="ECO:0000256" key="1">
    <source>
        <dbReference type="ARBA" id="ARBA00022741"/>
    </source>
</evidence>
<dbReference type="PANTHER" id="PTHR24220:SF86">
    <property type="entry name" value="ABC TRANSPORTER ABCH.1"/>
    <property type="match status" value="1"/>
</dbReference>
<dbReference type="InterPro" id="IPR003593">
    <property type="entry name" value="AAA+_ATPase"/>
</dbReference>
<dbReference type="InterPro" id="IPR015854">
    <property type="entry name" value="ABC_transpr_LolD-like"/>
</dbReference>
<dbReference type="SMART" id="SM00382">
    <property type="entry name" value="AAA"/>
    <property type="match status" value="1"/>
</dbReference>
<keyword evidence="1" id="KW-0547">Nucleotide-binding</keyword>
<evidence type="ECO:0000256" key="2">
    <source>
        <dbReference type="ARBA" id="ARBA00022840"/>
    </source>
</evidence>
<dbReference type="Gene3D" id="3.40.50.300">
    <property type="entry name" value="P-loop containing nucleotide triphosphate hydrolases"/>
    <property type="match status" value="1"/>
</dbReference>
<evidence type="ECO:0000313" key="4">
    <source>
        <dbReference type="EMBL" id="SDS74804.1"/>
    </source>
</evidence>
<evidence type="ECO:0000259" key="3">
    <source>
        <dbReference type="PROSITE" id="PS50893"/>
    </source>
</evidence>
<organism evidence="4 5">
    <name type="scientific">Brevibacterium siliguriense</name>
    <dbReference type="NCBI Taxonomy" id="1136497"/>
    <lineage>
        <taxon>Bacteria</taxon>
        <taxon>Bacillati</taxon>
        <taxon>Actinomycetota</taxon>
        <taxon>Actinomycetes</taxon>
        <taxon>Micrococcales</taxon>
        <taxon>Brevibacteriaceae</taxon>
        <taxon>Brevibacterium</taxon>
    </lineage>
</organism>
<dbReference type="PROSITE" id="PS00211">
    <property type="entry name" value="ABC_TRANSPORTER_1"/>
    <property type="match status" value="1"/>
</dbReference>
<feature type="domain" description="ABC transporter" evidence="3">
    <location>
        <begin position="3"/>
        <end position="219"/>
    </location>
</feature>
<dbReference type="STRING" id="1136497.SAMN04489752_2414"/>
<dbReference type="EMBL" id="LT629766">
    <property type="protein sequence ID" value="SDS74804.1"/>
    <property type="molecule type" value="Genomic_DNA"/>
</dbReference>
<proteinExistence type="predicted"/>
<dbReference type="InterPro" id="IPR027417">
    <property type="entry name" value="P-loop_NTPase"/>
</dbReference>
<dbReference type="AlphaFoldDB" id="A0A1H1UQG5"/>